<proteinExistence type="predicted"/>
<dbReference type="STRING" id="1314778.A0A5C3NVY2"/>
<dbReference type="AlphaFoldDB" id="A0A5C3NVY2"/>
<protein>
    <recommendedName>
        <fullName evidence="3">F-box domain-containing protein</fullName>
    </recommendedName>
</protein>
<evidence type="ECO:0000313" key="1">
    <source>
        <dbReference type="EMBL" id="TFK81471.1"/>
    </source>
</evidence>
<dbReference type="EMBL" id="ML211600">
    <property type="protein sequence ID" value="TFK81471.1"/>
    <property type="molecule type" value="Genomic_DNA"/>
</dbReference>
<evidence type="ECO:0008006" key="3">
    <source>
        <dbReference type="Google" id="ProtNLM"/>
    </source>
</evidence>
<dbReference type="Proteomes" id="UP000308197">
    <property type="component" value="Unassembled WGS sequence"/>
</dbReference>
<sequence>MDSSGLLLHEEQLKECMSGIQKVSFSYKRAELALDHGDNSGRQHEHMAVAHHLSEPEPHKMAPCAPRSFPLSQDILYQILDNPDILQKGHLASAALVSRIWTAPAQSALYREVDCTSTYESRTSFDSLYDTMNAYPHLRPLLRSLCTPVYSNDEKVQQFMRLLPPHCLRQLLLDFQFNIDYPRVYLPLSFWQIPAVQTLSSLTVWYGIHNVQELATILVPTLVHLTLVFPGVEKDAFDGHYNYPIPPNLRHLTVEFSHTWIRPIYDLFIALSPQLESFTTDGPWYVNGDFHQWRDAAIARYGRGLKKLLLLGQDSERGRPWCPSPFLDELIKHTTRLEHLHVVECTYTGFLFKNLPPSLQVLEFTPDNHAIPFEEDLLDCLLHVKERKLSLSRICLHNDMCDGDGPRGEEEFARIADACAASGIEYIYDPYESW</sequence>
<accession>A0A5C3NVY2</accession>
<reference evidence="1 2" key="1">
    <citation type="journal article" date="2019" name="Nat. Ecol. Evol.">
        <title>Megaphylogeny resolves global patterns of mushroom evolution.</title>
        <authorList>
            <person name="Varga T."/>
            <person name="Krizsan K."/>
            <person name="Foldi C."/>
            <person name="Dima B."/>
            <person name="Sanchez-Garcia M."/>
            <person name="Sanchez-Ramirez S."/>
            <person name="Szollosi G.J."/>
            <person name="Szarkandi J.G."/>
            <person name="Papp V."/>
            <person name="Albert L."/>
            <person name="Andreopoulos W."/>
            <person name="Angelini C."/>
            <person name="Antonin V."/>
            <person name="Barry K.W."/>
            <person name="Bougher N.L."/>
            <person name="Buchanan P."/>
            <person name="Buyck B."/>
            <person name="Bense V."/>
            <person name="Catcheside P."/>
            <person name="Chovatia M."/>
            <person name="Cooper J."/>
            <person name="Damon W."/>
            <person name="Desjardin D."/>
            <person name="Finy P."/>
            <person name="Geml J."/>
            <person name="Haridas S."/>
            <person name="Hughes K."/>
            <person name="Justo A."/>
            <person name="Karasinski D."/>
            <person name="Kautmanova I."/>
            <person name="Kiss B."/>
            <person name="Kocsube S."/>
            <person name="Kotiranta H."/>
            <person name="LaButti K.M."/>
            <person name="Lechner B.E."/>
            <person name="Liimatainen K."/>
            <person name="Lipzen A."/>
            <person name="Lukacs Z."/>
            <person name="Mihaltcheva S."/>
            <person name="Morgado L.N."/>
            <person name="Niskanen T."/>
            <person name="Noordeloos M.E."/>
            <person name="Ohm R.A."/>
            <person name="Ortiz-Santana B."/>
            <person name="Ovrebo C."/>
            <person name="Racz N."/>
            <person name="Riley R."/>
            <person name="Savchenko A."/>
            <person name="Shiryaev A."/>
            <person name="Soop K."/>
            <person name="Spirin V."/>
            <person name="Szebenyi C."/>
            <person name="Tomsovsky M."/>
            <person name="Tulloss R.E."/>
            <person name="Uehling J."/>
            <person name="Grigoriev I.V."/>
            <person name="Vagvolgyi C."/>
            <person name="Papp T."/>
            <person name="Martin F.M."/>
            <person name="Miettinen O."/>
            <person name="Hibbett D.S."/>
            <person name="Nagy L.G."/>
        </authorList>
    </citation>
    <scope>NUCLEOTIDE SEQUENCE [LARGE SCALE GENOMIC DNA]</scope>
    <source>
        <strain evidence="1 2">HHB13444</strain>
    </source>
</reference>
<name>A0A5C3NVY2_9APHY</name>
<gene>
    <name evidence="1" type="ORF">K466DRAFT_667100</name>
</gene>
<keyword evidence="2" id="KW-1185">Reference proteome</keyword>
<organism evidence="1 2">
    <name type="scientific">Polyporus arcularius HHB13444</name>
    <dbReference type="NCBI Taxonomy" id="1314778"/>
    <lineage>
        <taxon>Eukaryota</taxon>
        <taxon>Fungi</taxon>
        <taxon>Dikarya</taxon>
        <taxon>Basidiomycota</taxon>
        <taxon>Agaricomycotina</taxon>
        <taxon>Agaricomycetes</taxon>
        <taxon>Polyporales</taxon>
        <taxon>Polyporaceae</taxon>
        <taxon>Polyporus</taxon>
    </lineage>
</organism>
<dbReference type="InParanoid" id="A0A5C3NVY2"/>
<evidence type="ECO:0000313" key="2">
    <source>
        <dbReference type="Proteomes" id="UP000308197"/>
    </source>
</evidence>